<evidence type="ECO:0000256" key="1">
    <source>
        <dbReference type="ARBA" id="ARBA00004123"/>
    </source>
</evidence>
<dbReference type="HOGENOM" id="CLU_005083_0_0_1"/>
<reference evidence="8 9" key="1">
    <citation type="journal article" date="2007" name="Nature">
        <title>Evolution of genes and genomes on the Drosophila phylogeny.</title>
        <authorList>
            <consortium name="Drosophila 12 Genomes Consortium"/>
            <person name="Clark A.G."/>
            <person name="Eisen M.B."/>
            <person name="Smith D.R."/>
            <person name="Bergman C.M."/>
            <person name="Oliver B."/>
            <person name="Markow T.A."/>
            <person name="Kaufman T.C."/>
            <person name="Kellis M."/>
            <person name="Gelbart W."/>
            <person name="Iyer V.N."/>
            <person name="Pollard D.A."/>
            <person name="Sackton T.B."/>
            <person name="Larracuente A.M."/>
            <person name="Singh N.D."/>
            <person name="Abad J.P."/>
            <person name="Abt D.N."/>
            <person name="Adryan B."/>
            <person name="Aguade M."/>
            <person name="Akashi H."/>
            <person name="Anderson W.W."/>
            <person name="Aquadro C.F."/>
            <person name="Ardell D.H."/>
            <person name="Arguello R."/>
            <person name="Artieri C.G."/>
            <person name="Barbash D.A."/>
            <person name="Barker D."/>
            <person name="Barsanti P."/>
            <person name="Batterham P."/>
            <person name="Batzoglou S."/>
            <person name="Begun D."/>
            <person name="Bhutkar A."/>
            <person name="Blanco E."/>
            <person name="Bosak S.A."/>
            <person name="Bradley R.K."/>
            <person name="Brand A.D."/>
            <person name="Brent M.R."/>
            <person name="Brooks A.N."/>
            <person name="Brown R.H."/>
            <person name="Butlin R.K."/>
            <person name="Caggese C."/>
            <person name="Calvi B.R."/>
            <person name="Bernardo de Carvalho A."/>
            <person name="Caspi A."/>
            <person name="Castrezana S."/>
            <person name="Celniker S.E."/>
            <person name="Chang J.L."/>
            <person name="Chapple C."/>
            <person name="Chatterji S."/>
            <person name="Chinwalla A."/>
            <person name="Civetta A."/>
            <person name="Clifton S.W."/>
            <person name="Comeron J.M."/>
            <person name="Costello J.C."/>
            <person name="Coyne J.A."/>
            <person name="Daub J."/>
            <person name="David R.G."/>
            <person name="Delcher A.L."/>
            <person name="Delehaunty K."/>
            <person name="Do C.B."/>
            <person name="Ebling H."/>
            <person name="Edwards K."/>
            <person name="Eickbush T."/>
            <person name="Evans J.D."/>
            <person name="Filipski A."/>
            <person name="Findeiss S."/>
            <person name="Freyhult E."/>
            <person name="Fulton L."/>
            <person name="Fulton R."/>
            <person name="Garcia A.C."/>
            <person name="Gardiner A."/>
            <person name="Garfield D.A."/>
            <person name="Garvin B.E."/>
            <person name="Gibson G."/>
            <person name="Gilbert D."/>
            <person name="Gnerre S."/>
            <person name="Godfrey J."/>
            <person name="Good R."/>
            <person name="Gotea V."/>
            <person name="Gravely B."/>
            <person name="Greenberg A.J."/>
            <person name="Griffiths-Jones S."/>
            <person name="Gross S."/>
            <person name="Guigo R."/>
            <person name="Gustafson E.A."/>
            <person name="Haerty W."/>
            <person name="Hahn M.W."/>
            <person name="Halligan D.L."/>
            <person name="Halpern A.L."/>
            <person name="Halter G.M."/>
            <person name="Han M.V."/>
            <person name="Heger A."/>
            <person name="Hillier L."/>
            <person name="Hinrichs A.S."/>
            <person name="Holmes I."/>
            <person name="Hoskins R.A."/>
            <person name="Hubisz M.J."/>
            <person name="Hultmark D."/>
            <person name="Huntley M.A."/>
            <person name="Jaffe D.B."/>
            <person name="Jagadeeshan S."/>
            <person name="Jeck W.R."/>
            <person name="Johnson J."/>
            <person name="Jones C.D."/>
            <person name="Jordan W.C."/>
            <person name="Karpen G.H."/>
            <person name="Kataoka E."/>
            <person name="Keightley P.D."/>
            <person name="Kheradpour P."/>
            <person name="Kirkness E.F."/>
            <person name="Koerich L.B."/>
            <person name="Kristiansen K."/>
            <person name="Kudrna D."/>
            <person name="Kulathinal R.J."/>
            <person name="Kumar S."/>
            <person name="Kwok R."/>
            <person name="Lander E."/>
            <person name="Langley C.H."/>
            <person name="Lapoint R."/>
            <person name="Lazzaro B.P."/>
            <person name="Lee S.J."/>
            <person name="Levesque L."/>
            <person name="Li R."/>
            <person name="Lin C.F."/>
            <person name="Lin M.F."/>
            <person name="Lindblad-Toh K."/>
            <person name="Llopart A."/>
            <person name="Long M."/>
            <person name="Low L."/>
            <person name="Lozovsky E."/>
            <person name="Lu J."/>
            <person name="Luo M."/>
            <person name="Machado C.A."/>
            <person name="Makalowski W."/>
            <person name="Marzo M."/>
            <person name="Matsuda M."/>
            <person name="Matzkin L."/>
            <person name="McAllister B."/>
            <person name="McBride C.S."/>
            <person name="McKernan B."/>
            <person name="McKernan K."/>
            <person name="Mendez-Lago M."/>
            <person name="Minx P."/>
            <person name="Mollenhauer M.U."/>
            <person name="Montooth K."/>
            <person name="Mount S.M."/>
            <person name="Mu X."/>
            <person name="Myers E."/>
            <person name="Negre B."/>
            <person name="Newfeld S."/>
            <person name="Nielsen R."/>
            <person name="Noor M.A."/>
            <person name="O'Grady P."/>
            <person name="Pachter L."/>
            <person name="Papaceit M."/>
            <person name="Parisi M.J."/>
            <person name="Parisi M."/>
            <person name="Parts L."/>
            <person name="Pedersen J.S."/>
            <person name="Pesole G."/>
            <person name="Phillippy A.M."/>
            <person name="Ponting C.P."/>
            <person name="Pop M."/>
            <person name="Porcelli D."/>
            <person name="Powell J.R."/>
            <person name="Prohaska S."/>
            <person name="Pruitt K."/>
            <person name="Puig M."/>
            <person name="Quesneville H."/>
            <person name="Ram K.R."/>
            <person name="Rand D."/>
            <person name="Rasmussen M.D."/>
            <person name="Reed L.K."/>
            <person name="Reenan R."/>
            <person name="Reily A."/>
            <person name="Remington K.A."/>
            <person name="Rieger T.T."/>
            <person name="Ritchie M.G."/>
            <person name="Robin C."/>
            <person name="Rogers Y.H."/>
            <person name="Rohde C."/>
            <person name="Rozas J."/>
            <person name="Rubenfield M.J."/>
            <person name="Ruiz A."/>
            <person name="Russo S."/>
            <person name="Salzberg S.L."/>
            <person name="Sanchez-Gracia A."/>
            <person name="Saranga D.J."/>
            <person name="Sato H."/>
            <person name="Schaeffer S.W."/>
            <person name="Schatz M.C."/>
            <person name="Schlenke T."/>
            <person name="Schwartz R."/>
            <person name="Segarra C."/>
            <person name="Singh R.S."/>
            <person name="Sirot L."/>
            <person name="Sirota M."/>
            <person name="Sisneros N.B."/>
            <person name="Smith C.D."/>
            <person name="Smith T.F."/>
            <person name="Spieth J."/>
            <person name="Stage D.E."/>
            <person name="Stark A."/>
            <person name="Stephan W."/>
            <person name="Strausberg R.L."/>
            <person name="Strempel S."/>
            <person name="Sturgill D."/>
            <person name="Sutton G."/>
            <person name="Sutton G.G."/>
            <person name="Tao W."/>
            <person name="Teichmann S."/>
            <person name="Tobari Y.N."/>
            <person name="Tomimura Y."/>
            <person name="Tsolas J.M."/>
            <person name="Valente V.L."/>
            <person name="Venter E."/>
            <person name="Venter J.C."/>
            <person name="Vicario S."/>
            <person name="Vieira F.G."/>
            <person name="Vilella A.J."/>
            <person name="Villasante A."/>
            <person name="Walenz B."/>
            <person name="Wang J."/>
            <person name="Wasserman M."/>
            <person name="Watts T."/>
            <person name="Wilson D."/>
            <person name="Wilson R.K."/>
            <person name="Wing R.A."/>
            <person name="Wolfner M.F."/>
            <person name="Wong A."/>
            <person name="Wong G.K."/>
            <person name="Wu C.I."/>
            <person name="Wu G."/>
            <person name="Yamamoto D."/>
            <person name="Yang H.P."/>
            <person name="Yang S.P."/>
            <person name="Yorke J.A."/>
            <person name="Yoshida K."/>
            <person name="Zdobnov E."/>
            <person name="Zhang P."/>
            <person name="Zhang Y."/>
            <person name="Zimin A.V."/>
            <person name="Baldwin J."/>
            <person name="Abdouelleil A."/>
            <person name="Abdulkadir J."/>
            <person name="Abebe A."/>
            <person name="Abera B."/>
            <person name="Abreu J."/>
            <person name="Acer S.C."/>
            <person name="Aftuck L."/>
            <person name="Alexander A."/>
            <person name="An P."/>
            <person name="Anderson E."/>
            <person name="Anderson S."/>
            <person name="Arachi H."/>
            <person name="Azer M."/>
            <person name="Bachantsang P."/>
            <person name="Barry A."/>
            <person name="Bayul T."/>
            <person name="Berlin A."/>
            <person name="Bessette D."/>
            <person name="Bloom T."/>
            <person name="Blye J."/>
            <person name="Boguslavskiy L."/>
            <person name="Bonnet C."/>
            <person name="Boukhgalter B."/>
            <person name="Bourzgui I."/>
            <person name="Brown A."/>
            <person name="Cahill P."/>
            <person name="Channer S."/>
            <person name="Cheshatsang Y."/>
            <person name="Chuda L."/>
            <person name="Citroen M."/>
            <person name="Collymore A."/>
            <person name="Cooke P."/>
            <person name="Costello M."/>
            <person name="D'Aco K."/>
            <person name="Daza R."/>
            <person name="De Haan G."/>
            <person name="DeGray S."/>
            <person name="DeMaso C."/>
            <person name="Dhargay N."/>
            <person name="Dooley K."/>
            <person name="Dooley E."/>
            <person name="Doricent M."/>
            <person name="Dorje P."/>
            <person name="Dorjee K."/>
            <person name="Dupes A."/>
            <person name="Elong R."/>
            <person name="Falk J."/>
            <person name="Farina A."/>
            <person name="Faro S."/>
            <person name="Ferguson D."/>
            <person name="Fisher S."/>
            <person name="Foley C.D."/>
            <person name="Franke A."/>
            <person name="Friedrich D."/>
            <person name="Gadbois L."/>
            <person name="Gearin G."/>
            <person name="Gearin C.R."/>
            <person name="Giannoukos G."/>
            <person name="Goode T."/>
            <person name="Graham J."/>
            <person name="Grandbois E."/>
            <person name="Grewal S."/>
            <person name="Gyaltsen K."/>
            <person name="Hafez N."/>
            <person name="Hagos B."/>
            <person name="Hall J."/>
            <person name="Henson C."/>
            <person name="Hollinger A."/>
            <person name="Honan T."/>
            <person name="Huard M.D."/>
            <person name="Hughes L."/>
            <person name="Hurhula B."/>
            <person name="Husby M.E."/>
            <person name="Kamat A."/>
            <person name="Kanga B."/>
            <person name="Kashin S."/>
            <person name="Khazanovich D."/>
            <person name="Kisner P."/>
            <person name="Lance K."/>
            <person name="Lara M."/>
            <person name="Lee W."/>
            <person name="Lennon N."/>
            <person name="Letendre F."/>
            <person name="LeVine R."/>
            <person name="Lipovsky A."/>
            <person name="Liu X."/>
            <person name="Liu J."/>
            <person name="Liu S."/>
            <person name="Lokyitsang T."/>
            <person name="Lokyitsang Y."/>
            <person name="Lubonja R."/>
            <person name="Lui A."/>
            <person name="MacDonald P."/>
            <person name="Magnisalis V."/>
            <person name="Maru K."/>
            <person name="Matthews C."/>
            <person name="McCusker W."/>
            <person name="McDonough S."/>
            <person name="Mehta T."/>
            <person name="Meldrim J."/>
            <person name="Meneus L."/>
            <person name="Mihai O."/>
            <person name="Mihalev A."/>
            <person name="Mihova T."/>
            <person name="Mittelman R."/>
            <person name="Mlenga V."/>
            <person name="Montmayeur A."/>
            <person name="Mulrain L."/>
            <person name="Navidi A."/>
            <person name="Naylor J."/>
            <person name="Negash T."/>
            <person name="Nguyen T."/>
            <person name="Nguyen N."/>
            <person name="Nicol R."/>
            <person name="Norbu C."/>
            <person name="Norbu N."/>
            <person name="Novod N."/>
            <person name="O'Neill B."/>
            <person name="Osman S."/>
            <person name="Markiewicz E."/>
            <person name="Oyono O.L."/>
            <person name="Patti C."/>
            <person name="Phunkhang P."/>
            <person name="Pierre F."/>
            <person name="Priest M."/>
            <person name="Raghuraman S."/>
            <person name="Rege F."/>
            <person name="Reyes R."/>
            <person name="Rise C."/>
            <person name="Rogov P."/>
            <person name="Ross K."/>
            <person name="Ryan E."/>
            <person name="Settipalli S."/>
            <person name="Shea T."/>
            <person name="Sherpa N."/>
            <person name="Shi L."/>
            <person name="Shih D."/>
            <person name="Sparrow T."/>
            <person name="Spaulding J."/>
            <person name="Stalker J."/>
            <person name="Stange-Thomann N."/>
            <person name="Stavropoulos S."/>
            <person name="Stone C."/>
            <person name="Strader C."/>
            <person name="Tesfaye S."/>
            <person name="Thomson T."/>
            <person name="Thoulutsang Y."/>
            <person name="Thoulutsang D."/>
            <person name="Topham K."/>
            <person name="Topping I."/>
            <person name="Tsamla T."/>
            <person name="Vassiliev H."/>
            <person name="Vo A."/>
            <person name="Wangchuk T."/>
            <person name="Wangdi T."/>
            <person name="Weiand M."/>
            <person name="Wilkinson J."/>
            <person name="Wilson A."/>
            <person name="Yadav S."/>
            <person name="Young G."/>
            <person name="Yu Q."/>
            <person name="Zembek L."/>
            <person name="Zhong D."/>
            <person name="Zimmer A."/>
            <person name="Zwirko Z."/>
            <person name="Jaffe D.B."/>
            <person name="Alvarez P."/>
            <person name="Brockman W."/>
            <person name="Butler J."/>
            <person name="Chin C."/>
            <person name="Gnerre S."/>
            <person name="Grabherr M."/>
            <person name="Kleber M."/>
            <person name="Mauceli E."/>
            <person name="MacCallum I."/>
        </authorList>
    </citation>
    <scope>NUCLEOTIDE SEQUENCE [LARGE SCALE GENOMIC DNA]</scope>
    <source>
        <strain evidence="9">Tucson 14030-0811.24</strain>
    </source>
</reference>
<evidence type="ECO:0000259" key="5">
    <source>
        <dbReference type="Pfam" id="PF23345"/>
    </source>
</evidence>
<dbReference type="Pfam" id="PF23354">
    <property type="entry name" value="TPR_NUP160_120_M"/>
    <property type="match status" value="1"/>
</dbReference>
<dbReference type="PANTHER" id="PTHR21286">
    <property type="entry name" value="NUCLEAR PORE COMPLEX PROTEIN NUP160"/>
    <property type="match status" value="1"/>
</dbReference>
<dbReference type="InterPro" id="IPR021717">
    <property type="entry name" value="Nucleoporin_Nup160"/>
</dbReference>
<sequence length="1405" mass="159748">MNASISFREVIPKNLGSVEWIEVNINTGTQITLQDIKTFEKSGGYCFKSVGNVQTRNRFIYWRTYQDVLELSDVSLDVSLLRNHLRLRFTDSAVLNVSLTEEAHQINLLVVTVSSVHRFVFPIKSDGDEPGIGDGLQPQSIFCDVNDKAINPMTFCVDGFGTSPNNLPHVAASFVSHIEDECFAYFAVAYPTKLMLHVMNCATGNTTSQEVKESHLMPRFLSNLKGALIGRTEAQEAAVSMAFSQIDDEIYLLVLYRSNELRLWSVDTVQPISSINCTAQAVMASQGPQNNVIRKIDEETFCIFISLDIGAQFIGVSIVPNPGDANGRATLLLQHTVPAPKMDMADFDATSSHIWVLWSNAEGDFNVSAYFLCADESIRWVSAALEPPPDRYCLQIEQGVDPREAYCSFIFHPGRFDRNVIAKALYMFRRVNMQFDVKQLSMAMLKEQVCQAVEEEIQNELKEIVVSDEEYTEIATRLWDRFYSGCEQYHVKFSEPTGLAVLPSMDAVCIVRRQSFALLRPCEMLEHLMLIGEHTDASLLAPYCHNDSTAAIGFIELMKVVTHLEKLLSEDIKMELDKKLYQQESAYDVVKRMLLETSEEGDDNNIYAMDPLLIKQMKQYMQDVPNIELAINMLLDVLSMVNEESESQLPNYSQSMRYLLPTGALFGSEYGLSVLAETVKQIAMIRFSVSRNLFILQCISFGEIGSEKESLIRNLNYLNSYFALVWIAETPISLNAPAGFEASVQRLTMAQLFDGYTRPFSSNARGLGIGQTTLLSLFLQSKGLFSALSMLLKTSPNSDAADSLSLRENLLQLVGFINQMLWPDAPNYVFPEWLFGTCHHIIIQDYVRILSRWCKRKSHSRRFMLAVSLLDSGEPHKAVFLFEEAASGVLHEPFLFEHVLKHTPLYSRLQGLDEMDQTTEDRMQATVHYYLKVIQLFVQHSALDYIIQLANMAMNMLLPNDPQLPMFQSIIFNNHLQLGHYEEAYHALVHNADTSRRKDCLRQLVIELFQNKGLDMLIEFPYVGLQDEFENIVESRARSISIEHNEVYNFLYAFHVNKGNMRKAATVMYEQAMRLQVDNDSPNALQKRCSALLVCINCIHLVDQRYRWIAKPAIGDERVPMDQDPEDQVNGQQVVVLELEDIQRELLLAEALREFTSHRDDAVSYDQAGAEELSHLLATSGLYTAALKLSRGYDFSVLPIFECLTAACIMATEDKTTDAWSWLQKNDLADLAHRNNAADMAWALLQKLVVDNELDASTLIRKSVVNRLLTLNAFIPQWLYDSYKLANSRELLQLFVKHNRLIEAADLACEMISAMLGAGSEYFDFEHSVNVKNPQLAFPINTIDLLLHCLRENSKEHIDYEMARVQLEEEVSRYIKTVKRTTEDKMKLAILQNRENRQQQQLLNR</sequence>
<dbReference type="KEGG" id="dwi:6642005"/>
<dbReference type="GO" id="GO:0046822">
    <property type="term" value="P:regulation of nucleocytoplasmic transport"/>
    <property type="evidence" value="ECO:0007669"/>
    <property type="project" value="EnsemblMetazoa"/>
</dbReference>
<feature type="domain" description="NUP160 helical" evidence="5">
    <location>
        <begin position="547"/>
        <end position="778"/>
    </location>
</feature>
<dbReference type="Pfam" id="PF23347">
    <property type="entry name" value="TPR_Nup160_C"/>
    <property type="match status" value="1"/>
</dbReference>
<protein>
    <recommendedName>
        <fullName evidence="10">Nuclear pore complex protein Nup160 homolog</fullName>
    </recommendedName>
</protein>
<dbReference type="InParanoid" id="B4MWE5"/>
<evidence type="ECO:0000256" key="2">
    <source>
        <dbReference type="ARBA" id="ARBA00022448"/>
    </source>
</evidence>
<evidence type="ECO:0000313" key="8">
    <source>
        <dbReference type="EMBL" id="EDW76015.1"/>
    </source>
</evidence>
<organism evidence="8 9">
    <name type="scientific">Drosophila willistoni</name>
    <name type="common">Fruit fly</name>
    <dbReference type="NCBI Taxonomy" id="7260"/>
    <lineage>
        <taxon>Eukaryota</taxon>
        <taxon>Metazoa</taxon>
        <taxon>Ecdysozoa</taxon>
        <taxon>Arthropoda</taxon>
        <taxon>Hexapoda</taxon>
        <taxon>Insecta</taxon>
        <taxon>Pterygota</taxon>
        <taxon>Neoptera</taxon>
        <taxon>Endopterygota</taxon>
        <taxon>Diptera</taxon>
        <taxon>Brachycera</taxon>
        <taxon>Muscomorpha</taxon>
        <taxon>Ephydroidea</taxon>
        <taxon>Drosophilidae</taxon>
        <taxon>Drosophila</taxon>
        <taxon>Sophophora</taxon>
    </lineage>
</organism>
<dbReference type="GO" id="GO:0000724">
    <property type="term" value="P:double-strand break repair via homologous recombination"/>
    <property type="evidence" value="ECO:0007669"/>
    <property type="project" value="EnsemblMetazoa"/>
</dbReference>
<feature type="domain" description="NUP160 middle TPR" evidence="7">
    <location>
        <begin position="822"/>
        <end position="1101"/>
    </location>
</feature>
<keyword evidence="2" id="KW-0813">Transport</keyword>
<dbReference type="InterPro" id="IPR056547">
    <property type="entry name" value="NUP160_helical"/>
</dbReference>
<dbReference type="STRING" id="7260.B4MWE5"/>
<dbReference type="Proteomes" id="UP000007798">
    <property type="component" value="Unassembled WGS sequence"/>
</dbReference>
<dbReference type="InterPro" id="IPR059141">
    <property type="entry name" value="Beta-prop_Nup120_160"/>
</dbReference>
<dbReference type="GO" id="GO:0005643">
    <property type="term" value="C:nuclear pore"/>
    <property type="evidence" value="ECO:0007669"/>
    <property type="project" value="EnsemblMetazoa"/>
</dbReference>
<dbReference type="OrthoDB" id="67716at2759"/>
<dbReference type="Pfam" id="PF23345">
    <property type="entry name" value="NUP160_helical"/>
    <property type="match status" value="1"/>
</dbReference>
<dbReference type="InterPro" id="IPR056535">
    <property type="entry name" value="TPR_NUP160_M"/>
</dbReference>
<dbReference type="OMA" id="TLWKNNM"/>
<name>B4MWE5_DROWI</name>
<proteinExistence type="predicted"/>
<evidence type="ECO:0000259" key="7">
    <source>
        <dbReference type="Pfam" id="PF23354"/>
    </source>
</evidence>
<evidence type="ECO:0000259" key="6">
    <source>
        <dbReference type="Pfam" id="PF23347"/>
    </source>
</evidence>
<dbReference type="Pfam" id="PF11715">
    <property type="entry name" value="Beta-prop_Nup120_160"/>
    <property type="match status" value="1"/>
</dbReference>
<dbReference type="PANTHER" id="PTHR21286:SF0">
    <property type="entry name" value="NUCLEAR PORE COMPLEX PROTEIN NUP160"/>
    <property type="match status" value="1"/>
</dbReference>
<feature type="domain" description="Nucleoporin Nup120/160 beta-propeller" evidence="4">
    <location>
        <begin position="58"/>
        <end position="526"/>
    </location>
</feature>
<evidence type="ECO:0000259" key="4">
    <source>
        <dbReference type="Pfam" id="PF11715"/>
    </source>
</evidence>
<comment type="subcellular location">
    <subcellularLocation>
        <location evidence="1">Nucleus</location>
    </subcellularLocation>
</comment>
<keyword evidence="9" id="KW-1185">Reference proteome</keyword>
<gene>
    <name evidence="8" type="primary">Dwil\GK14894</name>
    <name evidence="8" type="ORF">Dwil_GK14894</name>
</gene>
<feature type="domain" description="NUP160 C-terminal TPR" evidence="6">
    <location>
        <begin position="1138"/>
        <end position="1388"/>
    </location>
</feature>
<dbReference type="eggNOG" id="KOG4521">
    <property type="taxonomic scope" value="Eukaryota"/>
</dbReference>
<accession>B4MWE5</accession>
<evidence type="ECO:0000313" key="9">
    <source>
        <dbReference type="Proteomes" id="UP000007798"/>
    </source>
</evidence>
<dbReference type="SMR" id="B4MWE5"/>
<keyword evidence="3" id="KW-0539">Nucleus</keyword>
<evidence type="ECO:0000256" key="3">
    <source>
        <dbReference type="ARBA" id="ARBA00023242"/>
    </source>
</evidence>
<dbReference type="EMBL" id="CH963857">
    <property type="protein sequence ID" value="EDW76015.1"/>
    <property type="molecule type" value="Genomic_DNA"/>
</dbReference>
<dbReference type="PhylomeDB" id="B4MWE5"/>
<dbReference type="GO" id="GO:0017056">
    <property type="term" value="F:structural constituent of nuclear pore"/>
    <property type="evidence" value="ECO:0007669"/>
    <property type="project" value="TreeGrafter"/>
</dbReference>
<dbReference type="FunCoup" id="B4MWE5">
    <property type="interactions" value="1641"/>
</dbReference>
<dbReference type="GO" id="GO:0006606">
    <property type="term" value="P:protein import into nucleus"/>
    <property type="evidence" value="ECO:0007669"/>
    <property type="project" value="EnsemblMetazoa"/>
</dbReference>
<evidence type="ECO:0008006" key="10">
    <source>
        <dbReference type="Google" id="ProtNLM"/>
    </source>
</evidence>
<dbReference type="InterPro" id="IPR056536">
    <property type="entry name" value="TPR_NUP160_C"/>
</dbReference>